<name>A7ENE7_SCLS1</name>
<dbReference type="KEGG" id="ssl:SS1G_06846"/>
<gene>
    <name evidence="3" type="ORF">SS1G_06846</name>
</gene>
<accession>A7ENE7</accession>
<evidence type="ECO:0000259" key="2">
    <source>
        <dbReference type="Pfam" id="PF14529"/>
    </source>
</evidence>
<evidence type="ECO:0000313" key="4">
    <source>
        <dbReference type="Proteomes" id="UP000001312"/>
    </source>
</evidence>
<dbReference type="RefSeq" id="XP_001592605.1">
    <property type="nucleotide sequence ID" value="XM_001592555.1"/>
</dbReference>
<dbReference type="SUPFAM" id="SSF56219">
    <property type="entry name" value="DNase I-like"/>
    <property type="match status" value="1"/>
</dbReference>
<evidence type="ECO:0000313" key="3">
    <source>
        <dbReference type="EMBL" id="EDO04363.1"/>
    </source>
</evidence>
<dbReference type="EMBL" id="CH476628">
    <property type="protein sequence ID" value="EDO04363.1"/>
    <property type="molecule type" value="Genomic_DNA"/>
</dbReference>
<dbReference type="Proteomes" id="UP000001312">
    <property type="component" value="Unassembled WGS sequence"/>
</dbReference>
<dbReference type="PANTHER" id="PTHR33481">
    <property type="entry name" value="REVERSE TRANSCRIPTASE"/>
    <property type="match status" value="1"/>
</dbReference>
<proteinExistence type="predicted"/>
<protein>
    <recommendedName>
        <fullName evidence="2">Endonuclease/exonuclease/phosphatase domain-containing protein</fullName>
    </recommendedName>
</protein>
<dbReference type="PANTHER" id="PTHR33481:SF1">
    <property type="entry name" value="ENDONUCLEASE_EXONUCLEASE_PHOSPHATASE DOMAIN-CONTAINING PROTEIN-RELATED"/>
    <property type="match status" value="1"/>
</dbReference>
<dbReference type="AlphaFoldDB" id="A7ENE7"/>
<dbReference type="InParanoid" id="A7ENE7"/>
<feature type="region of interest" description="Disordered" evidence="1">
    <location>
        <begin position="1"/>
        <end position="20"/>
    </location>
</feature>
<dbReference type="Pfam" id="PF14529">
    <property type="entry name" value="Exo_endo_phos_2"/>
    <property type="match status" value="1"/>
</dbReference>
<feature type="domain" description="Endonuclease/exonuclease/phosphatase" evidence="2">
    <location>
        <begin position="420"/>
        <end position="537"/>
    </location>
</feature>
<organism evidence="3 4">
    <name type="scientific">Sclerotinia sclerotiorum (strain ATCC 18683 / 1980 / Ss-1)</name>
    <name type="common">White mold</name>
    <name type="synonym">Whetzelinia sclerotiorum</name>
    <dbReference type="NCBI Taxonomy" id="665079"/>
    <lineage>
        <taxon>Eukaryota</taxon>
        <taxon>Fungi</taxon>
        <taxon>Dikarya</taxon>
        <taxon>Ascomycota</taxon>
        <taxon>Pezizomycotina</taxon>
        <taxon>Leotiomycetes</taxon>
        <taxon>Helotiales</taxon>
        <taxon>Sclerotiniaceae</taxon>
        <taxon>Sclerotinia</taxon>
    </lineage>
</organism>
<sequence>MPLSNQNKQPRIKNNPTTPKEAILKARDLIVLASTLSQSCDEQSKLLDLLEIFREYTEKGKLTTASNIITSQITHLESATRKIETQAKALTKAPLPINTPTTKSTYAAITKEGEWNLVGKGKTIRSSPIDKKIEITQRRLILIKPEITNITSFSPISIRNQINEAFQKTGIKGPVIAGVTLSLNRNIIITTNAPFTSQLLLEKKAIWSNLIKFERIQKDQEWHKVIIHKIPIKEFSGTRGMDLILEEIKTFNPEFKPIGTPFWLTPSSKRAHQREGAIVIAFATKSEAELAIRKRLYIAGTSTRVEKFYESKPTTQCQKCQGFGHQDTHCRRDPSCGLCGGKHITSNLGLSKMESITQIQDLLYTLISYKHYQDSILTFDLVHYYTLQKLFQATINLAPDSPIDPDIQIFNCQNGDKTFQIINIYNEADQAKEKGFTIERCLYDISITQETILLGDFNAHHPWWDPFSKKSGNADQLAEWFEDQNLILLNEPGISTFYRTNLLNPSVLDLTLASEGISPQIHNWQTLSDTGSDHAGILFELKGKEDLNALNSESITRFNTKLANWENFESILKLESLYSPTFSILDSITSTEEDSLNFLKERDNSHSILDQAASELTRIIQKATERCIPKVVSIKRAKPWWSPELKNLRKELGKAKQSIESNRENPNLKEEYRIARNKYFQAIKTAKKDHWNDFLEKEDTQTVFKAMTYTKDFQDQRIPDISSESSFEGKCSAFRSTLFPPPPTTLKPQWVGYKGSIRSHFKKSTTGYLQEFDPSLKFNQHKRETFFRVNINNSSKEDAAILHNIVFKHRNKDTTYIYTDASSIEKGINIEIMDISNPIYIVSNSSITNHLAKTLEQEVIEEGVVVEEKRGEENEEEAVEEIREGFDLLTIS</sequence>
<dbReference type="GO" id="GO:0003824">
    <property type="term" value="F:catalytic activity"/>
    <property type="evidence" value="ECO:0007669"/>
    <property type="project" value="InterPro"/>
</dbReference>
<dbReference type="InterPro" id="IPR005135">
    <property type="entry name" value="Endo/exonuclease/phosphatase"/>
</dbReference>
<reference evidence="4" key="1">
    <citation type="journal article" date="2011" name="PLoS Genet.">
        <title>Genomic analysis of the necrotrophic fungal pathogens Sclerotinia sclerotiorum and Botrytis cinerea.</title>
        <authorList>
            <person name="Amselem J."/>
            <person name="Cuomo C.A."/>
            <person name="van Kan J.A."/>
            <person name="Viaud M."/>
            <person name="Benito E.P."/>
            <person name="Couloux A."/>
            <person name="Coutinho P.M."/>
            <person name="de Vries R.P."/>
            <person name="Dyer P.S."/>
            <person name="Fillinger S."/>
            <person name="Fournier E."/>
            <person name="Gout L."/>
            <person name="Hahn M."/>
            <person name="Kohn L."/>
            <person name="Lapalu N."/>
            <person name="Plummer K.M."/>
            <person name="Pradier J.M."/>
            <person name="Quevillon E."/>
            <person name="Sharon A."/>
            <person name="Simon A."/>
            <person name="ten Have A."/>
            <person name="Tudzynski B."/>
            <person name="Tudzynski P."/>
            <person name="Wincker P."/>
            <person name="Andrew M."/>
            <person name="Anthouard V."/>
            <person name="Beever R.E."/>
            <person name="Beffa R."/>
            <person name="Benoit I."/>
            <person name="Bouzid O."/>
            <person name="Brault B."/>
            <person name="Chen Z."/>
            <person name="Choquer M."/>
            <person name="Collemare J."/>
            <person name="Cotton P."/>
            <person name="Danchin E.G."/>
            <person name="Da Silva C."/>
            <person name="Gautier A."/>
            <person name="Giraud C."/>
            <person name="Giraud T."/>
            <person name="Gonzalez C."/>
            <person name="Grossetete S."/>
            <person name="Guldener U."/>
            <person name="Henrissat B."/>
            <person name="Howlett B.J."/>
            <person name="Kodira C."/>
            <person name="Kretschmer M."/>
            <person name="Lappartient A."/>
            <person name="Leroch M."/>
            <person name="Levis C."/>
            <person name="Mauceli E."/>
            <person name="Neuveglise C."/>
            <person name="Oeser B."/>
            <person name="Pearson M."/>
            <person name="Poulain J."/>
            <person name="Poussereau N."/>
            <person name="Quesneville H."/>
            <person name="Rascle C."/>
            <person name="Schumacher J."/>
            <person name="Segurens B."/>
            <person name="Sexton A."/>
            <person name="Silva E."/>
            <person name="Sirven C."/>
            <person name="Soanes D.M."/>
            <person name="Talbot N.J."/>
            <person name="Templeton M."/>
            <person name="Yandava C."/>
            <person name="Yarden O."/>
            <person name="Zeng Q."/>
            <person name="Rollins J.A."/>
            <person name="Lebrun M.H."/>
            <person name="Dickman M."/>
        </authorList>
    </citation>
    <scope>NUCLEOTIDE SEQUENCE [LARGE SCALE GENOMIC DNA]</scope>
    <source>
        <strain evidence="4">ATCC 18683 / 1980 / Ss-1</strain>
    </source>
</reference>
<feature type="compositionally biased region" description="Polar residues" evidence="1">
    <location>
        <begin position="1"/>
        <end position="18"/>
    </location>
</feature>
<dbReference type="InterPro" id="IPR036691">
    <property type="entry name" value="Endo/exonu/phosph_ase_sf"/>
</dbReference>
<keyword evidence="4" id="KW-1185">Reference proteome</keyword>
<dbReference type="Gene3D" id="3.60.10.10">
    <property type="entry name" value="Endonuclease/exonuclease/phosphatase"/>
    <property type="match status" value="1"/>
</dbReference>
<dbReference type="GeneID" id="5488562"/>
<evidence type="ECO:0000256" key="1">
    <source>
        <dbReference type="SAM" id="MobiDB-lite"/>
    </source>
</evidence>